<sequence>MGAISEGRDGDRCGWDEKFRRQNAMQRQMPLGIAHAPGTLARHTRWMVESERDAGARSRALARPRWSVRGPRSASWLPSWAVLFLVLLAAAPARAEAPPKRSRAVKELIREAGAALARLDVARARELWGEVYDIERSNVAMCNMGQLDLRMGRWEEAVVELSQCVEHMPAPRTEVERRLYDHRHADLARARRRVGEVILMPPPGVVGMFVNGRGLKDGSRIYVRPGQHEVMAVGQEGQVARAGVKVEAGESKEVPLTFDKPAQAPEERALPPKDHAQPPKGASGPGAPGPAAPKGPPQGAGRPGPDLRIVTTGAVASVGFLVAGAVFLQSAQGYVQEAKAGWYHAQAMSKLDPTFQPDYNKVIDPAASGKLMHLLGTSALIAGAAAGAATLVYVWLPNDTQIRVAAHGAEVRVRW</sequence>
<reference evidence="3 4" key="1">
    <citation type="journal article" date="2007" name="Nat. Biotechnol.">
        <title>Complete genome sequence of the myxobacterium Sorangium cellulosum.</title>
        <authorList>
            <person name="Schneiker S."/>
            <person name="Perlova O."/>
            <person name="Kaiser O."/>
            <person name="Gerth K."/>
            <person name="Alici A."/>
            <person name="Altmeyer M.O."/>
            <person name="Bartels D."/>
            <person name="Bekel T."/>
            <person name="Beyer S."/>
            <person name="Bode E."/>
            <person name="Bode H.B."/>
            <person name="Bolten C.J."/>
            <person name="Choudhuri J.V."/>
            <person name="Doss S."/>
            <person name="Elnakady Y.A."/>
            <person name="Frank B."/>
            <person name="Gaigalat L."/>
            <person name="Goesmann A."/>
            <person name="Groeger C."/>
            <person name="Gross F."/>
            <person name="Jelsbak L."/>
            <person name="Jelsbak L."/>
            <person name="Kalinowski J."/>
            <person name="Kegler C."/>
            <person name="Knauber T."/>
            <person name="Konietzny S."/>
            <person name="Kopp M."/>
            <person name="Krause L."/>
            <person name="Krug D."/>
            <person name="Linke B."/>
            <person name="Mahmud T."/>
            <person name="Martinez-Arias R."/>
            <person name="McHardy A.C."/>
            <person name="Merai M."/>
            <person name="Meyer F."/>
            <person name="Mormann S."/>
            <person name="Munoz-Dorado J."/>
            <person name="Perez J."/>
            <person name="Pradella S."/>
            <person name="Rachid S."/>
            <person name="Raddatz G."/>
            <person name="Rosenau F."/>
            <person name="Rueckert C."/>
            <person name="Sasse F."/>
            <person name="Scharfe M."/>
            <person name="Schuster S.C."/>
            <person name="Suen G."/>
            <person name="Treuner-Lange A."/>
            <person name="Velicer G.J."/>
            <person name="Vorholter F.-J."/>
            <person name="Weissman K.J."/>
            <person name="Welch R.D."/>
            <person name="Wenzel S.C."/>
            <person name="Whitworth D.E."/>
            <person name="Wilhelm S."/>
            <person name="Wittmann C."/>
            <person name="Bloecker H."/>
            <person name="Puehler A."/>
            <person name="Mueller R."/>
        </authorList>
    </citation>
    <scope>NUCLEOTIDE SEQUENCE [LARGE SCALE GENOMIC DNA]</scope>
    <source>
        <strain evidence="4">So ce56</strain>
    </source>
</reference>
<feature type="region of interest" description="Disordered" evidence="1">
    <location>
        <begin position="251"/>
        <end position="307"/>
    </location>
</feature>
<dbReference type="KEGG" id="scl:sce7750"/>
<proteinExistence type="predicted"/>
<protein>
    <submittedName>
        <fullName evidence="3">Membrane protein</fullName>
    </submittedName>
</protein>
<dbReference type="EMBL" id="AM746676">
    <property type="protein sequence ID" value="CAN97919.1"/>
    <property type="molecule type" value="Genomic_DNA"/>
</dbReference>
<feature type="compositionally biased region" description="Basic and acidic residues" evidence="1">
    <location>
        <begin position="265"/>
        <end position="277"/>
    </location>
</feature>
<keyword evidence="4" id="KW-1185">Reference proteome</keyword>
<dbReference type="HOGENOM" id="CLU_054949_0_0_7"/>
<evidence type="ECO:0000256" key="2">
    <source>
        <dbReference type="SAM" id="Phobius"/>
    </source>
</evidence>
<accession>A9FAM5</accession>
<evidence type="ECO:0000313" key="4">
    <source>
        <dbReference type="Proteomes" id="UP000002139"/>
    </source>
</evidence>
<evidence type="ECO:0000313" key="3">
    <source>
        <dbReference type="EMBL" id="CAN97919.1"/>
    </source>
</evidence>
<dbReference type="AlphaFoldDB" id="A9FAM5"/>
<feature type="transmembrane region" description="Helical" evidence="2">
    <location>
        <begin position="374"/>
        <end position="396"/>
    </location>
</feature>
<gene>
    <name evidence="3" type="ordered locus">sce7750</name>
</gene>
<keyword evidence="2" id="KW-0812">Transmembrane</keyword>
<dbReference type="Proteomes" id="UP000002139">
    <property type="component" value="Chromosome"/>
</dbReference>
<name>A9FAM5_SORC5</name>
<keyword evidence="2" id="KW-0472">Membrane</keyword>
<evidence type="ECO:0000256" key="1">
    <source>
        <dbReference type="SAM" id="MobiDB-lite"/>
    </source>
</evidence>
<feature type="compositionally biased region" description="Pro residues" evidence="1">
    <location>
        <begin position="287"/>
        <end position="296"/>
    </location>
</feature>
<keyword evidence="2" id="KW-1133">Transmembrane helix</keyword>
<organism evidence="3 4">
    <name type="scientific">Sorangium cellulosum (strain So ce56)</name>
    <name type="common">Polyangium cellulosum (strain So ce56)</name>
    <dbReference type="NCBI Taxonomy" id="448385"/>
    <lineage>
        <taxon>Bacteria</taxon>
        <taxon>Pseudomonadati</taxon>
        <taxon>Myxococcota</taxon>
        <taxon>Polyangia</taxon>
        <taxon>Polyangiales</taxon>
        <taxon>Polyangiaceae</taxon>
        <taxon>Sorangium</taxon>
    </lineage>
</organism>
<dbReference type="STRING" id="448385.sce7750"/>